<keyword evidence="4 6" id="KW-0238">DNA-binding</keyword>
<reference evidence="9 10" key="1">
    <citation type="submission" date="2021-04" db="EMBL/GenBank/DDBJ databases">
        <title>Genome analysis of Polyangium sp.</title>
        <authorList>
            <person name="Li Y."/>
            <person name="Wang J."/>
        </authorList>
    </citation>
    <scope>NUCLEOTIDE SEQUENCE [LARGE SCALE GENOMIC DNA]</scope>
    <source>
        <strain evidence="9 10">SDU14</strain>
    </source>
</reference>
<dbReference type="AlphaFoldDB" id="A0A9X3WVP2"/>
<evidence type="ECO:0000256" key="6">
    <source>
        <dbReference type="RuleBase" id="RU000716"/>
    </source>
</evidence>
<dbReference type="InterPro" id="IPR039425">
    <property type="entry name" value="RNA_pol_sigma-70-like"/>
</dbReference>
<dbReference type="GO" id="GO:0006352">
    <property type="term" value="P:DNA-templated transcription initiation"/>
    <property type="evidence" value="ECO:0007669"/>
    <property type="project" value="InterPro"/>
</dbReference>
<dbReference type="RefSeq" id="WP_272426179.1">
    <property type="nucleotide sequence ID" value="NZ_JAGTJJ010000001.1"/>
</dbReference>
<dbReference type="GO" id="GO:0003677">
    <property type="term" value="F:DNA binding"/>
    <property type="evidence" value="ECO:0007669"/>
    <property type="project" value="UniProtKB-KW"/>
</dbReference>
<dbReference type="InterPro" id="IPR013324">
    <property type="entry name" value="RNA_pol_sigma_r3/r4-like"/>
</dbReference>
<evidence type="ECO:0000256" key="5">
    <source>
        <dbReference type="ARBA" id="ARBA00023163"/>
    </source>
</evidence>
<evidence type="ECO:0000313" key="9">
    <source>
        <dbReference type="EMBL" id="MDC3979002.1"/>
    </source>
</evidence>
<name>A0A9X3WVP2_9BACT</name>
<dbReference type="SUPFAM" id="SSF88946">
    <property type="entry name" value="Sigma2 domain of RNA polymerase sigma factors"/>
    <property type="match status" value="1"/>
</dbReference>
<dbReference type="Gene3D" id="1.10.10.10">
    <property type="entry name" value="Winged helix-like DNA-binding domain superfamily/Winged helix DNA-binding domain"/>
    <property type="match status" value="1"/>
</dbReference>
<proteinExistence type="inferred from homology"/>
<evidence type="ECO:0000256" key="1">
    <source>
        <dbReference type="ARBA" id="ARBA00010641"/>
    </source>
</evidence>
<dbReference type="PANTHER" id="PTHR43133:SF8">
    <property type="entry name" value="RNA POLYMERASE SIGMA FACTOR HI_1459-RELATED"/>
    <property type="match status" value="1"/>
</dbReference>
<dbReference type="SUPFAM" id="SSF88659">
    <property type="entry name" value="Sigma3 and sigma4 domains of RNA polymerase sigma factors"/>
    <property type="match status" value="1"/>
</dbReference>
<dbReference type="InterPro" id="IPR013249">
    <property type="entry name" value="RNA_pol_sigma70_r4_t2"/>
</dbReference>
<evidence type="ECO:0000313" key="10">
    <source>
        <dbReference type="Proteomes" id="UP001151081"/>
    </source>
</evidence>
<comment type="caution">
    <text evidence="9">The sequence shown here is derived from an EMBL/GenBank/DDBJ whole genome shotgun (WGS) entry which is preliminary data.</text>
</comment>
<sequence>MRQETYTVPSPEAAFAWFYREYRGFVRSVLLKHGRVEEREAEDLVQEVFLVAWRRRVTLTSGEQARSWLCTVAFYVAANHRRQARHCREMLPGELPEPAFHPRVTQAMDAARLPRTAIQKLTKKLAAVLWAYEIEGRSMPQIARALRIRLDTAYARLRFARIRLANARARARARASASAPRLRFGFRGPLHRRLSATRTVRSTQSAGRLSYIMASRCLKARAWGRRTRR</sequence>
<feature type="domain" description="RNA polymerase sigma-70 region 2" evidence="7">
    <location>
        <begin position="18"/>
        <end position="85"/>
    </location>
</feature>
<organism evidence="9 10">
    <name type="scientific">Polyangium jinanense</name>
    <dbReference type="NCBI Taxonomy" id="2829994"/>
    <lineage>
        <taxon>Bacteria</taxon>
        <taxon>Pseudomonadati</taxon>
        <taxon>Myxococcota</taxon>
        <taxon>Polyangia</taxon>
        <taxon>Polyangiales</taxon>
        <taxon>Polyangiaceae</taxon>
        <taxon>Polyangium</taxon>
    </lineage>
</organism>
<evidence type="ECO:0000259" key="8">
    <source>
        <dbReference type="Pfam" id="PF08281"/>
    </source>
</evidence>
<gene>
    <name evidence="9" type="ORF">KEG57_00735</name>
</gene>
<dbReference type="Pfam" id="PF04542">
    <property type="entry name" value="Sigma70_r2"/>
    <property type="match status" value="1"/>
</dbReference>
<dbReference type="InterPro" id="IPR000838">
    <property type="entry name" value="RNA_pol_sigma70_ECF_CS"/>
</dbReference>
<evidence type="ECO:0000256" key="4">
    <source>
        <dbReference type="ARBA" id="ARBA00023125"/>
    </source>
</evidence>
<evidence type="ECO:0000256" key="2">
    <source>
        <dbReference type="ARBA" id="ARBA00023015"/>
    </source>
</evidence>
<evidence type="ECO:0000259" key="7">
    <source>
        <dbReference type="Pfam" id="PF04542"/>
    </source>
</evidence>
<keyword evidence="10" id="KW-1185">Reference proteome</keyword>
<dbReference type="InterPro" id="IPR007627">
    <property type="entry name" value="RNA_pol_sigma70_r2"/>
</dbReference>
<evidence type="ECO:0000256" key="3">
    <source>
        <dbReference type="ARBA" id="ARBA00023082"/>
    </source>
</evidence>
<dbReference type="GO" id="GO:0016987">
    <property type="term" value="F:sigma factor activity"/>
    <property type="evidence" value="ECO:0007669"/>
    <property type="project" value="UniProtKB-KW"/>
</dbReference>
<dbReference type="InterPro" id="IPR013325">
    <property type="entry name" value="RNA_pol_sigma_r2"/>
</dbReference>
<dbReference type="InterPro" id="IPR036388">
    <property type="entry name" value="WH-like_DNA-bd_sf"/>
</dbReference>
<dbReference type="PANTHER" id="PTHR43133">
    <property type="entry name" value="RNA POLYMERASE ECF-TYPE SIGMA FACTO"/>
    <property type="match status" value="1"/>
</dbReference>
<keyword evidence="2 6" id="KW-0805">Transcription regulation</keyword>
<protein>
    <recommendedName>
        <fullName evidence="6">RNA polymerase sigma factor</fullName>
    </recommendedName>
</protein>
<dbReference type="PROSITE" id="PS01063">
    <property type="entry name" value="SIGMA70_ECF"/>
    <property type="match status" value="1"/>
</dbReference>
<dbReference type="Proteomes" id="UP001151081">
    <property type="component" value="Unassembled WGS sequence"/>
</dbReference>
<keyword evidence="5 6" id="KW-0804">Transcription</keyword>
<keyword evidence="3 6" id="KW-0731">Sigma factor</keyword>
<comment type="similarity">
    <text evidence="1 6">Belongs to the sigma-70 factor family. ECF subfamily.</text>
</comment>
<dbReference type="Pfam" id="PF08281">
    <property type="entry name" value="Sigma70_r4_2"/>
    <property type="match status" value="1"/>
</dbReference>
<dbReference type="Gene3D" id="1.10.1740.10">
    <property type="match status" value="1"/>
</dbReference>
<feature type="domain" description="RNA polymerase sigma factor 70 region 4 type 2" evidence="8">
    <location>
        <begin position="116"/>
        <end position="164"/>
    </location>
</feature>
<dbReference type="EMBL" id="JAGTJJ010000001">
    <property type="protein sequence ID" value="MDC3979002.1"/>
    <property type="molecule type" value="Genomic_DNA"/>
</dbReference>
<accession>A0A9X3WVP2</accession>